<feature type="region of interest" description="Disordered" evidence="1">
    <location>
        <begin position="1"/>
        <end position="47"/>
    </location>
</feature>
<feature type="region of interest" description="Disordered" evidence="1">
    <location>
        <begin position="436"/>
        <end position="504"/>
    </location>
</feature>
<dbReference type="Pfam" id="PF07927">
    <property type="entry name" value="HicA_toxin"/>
    <property type="match status" value="1"/>
</dbReference>
<dbReference type="GO" id="GO:0003729">
    <property type="term" value="F:mRNA binding"/>
    <property type="evidence" value="ECO:0007669"/>
    <property type="project" value="InterPro"/>
</dbReference>
<evidence type="ECO:0000256" key="1">
    <source>
        <dbReference type="SAM" id="MobiDB-lite"/>
    </source>
</evidence>
<organism evidence="2 3">
    <name type="scientific">Mycena albidolilacea</name>
    <dbReference type="NCBI Taxonomy" id="1033008"/>
    <lineage>
        <taxon>Eukaryota</taxon>
        <taxon>Fungi</taxon>
        <taxon>Dikarya</taxon>
        <taxon>Basidiomycota</taxon>
        <taxon>Agaricomycotina</taxon>
        <taxon>Agaricomycetes</taxon>
        <taxon>Agaricomycetidae</taxon>
        <taxon>Agaricales</taxon>
        <taxon>Marasmiineae</taxon>
        <taxon>Mycenaceae</taxon>
        <taxon>Mycena</taxon>
    </lineage>
</organism>
<feature type="compositionally biased region" description="Acidic residues" evidence="1">
    <location>
        <begin position="476"/>
        <end position="504"/>
    </location>
</feature>
<reference evidence="2" key="1">
    <citation type="submission" date="2023-03" db="EMBL/GenBank/DDBJ databases">
        <title>Massive genome expansion in bonnet fungi (Mycena s.s.) driven by repeated elements and novel gene families across ecological guilds.</title>
        <authorList>
            <consortium name="Lawrence Berkeley National Laboratory"/>
            <person name="Harder C.B."/>
            <person name="Miyauchi S."/>
            <person name="Viragh M."/>
            <person name="Kuo A."/>
            <person name="Thoen E."/>
            <person name="Andreopoulos B."/>
            <person name="Lu D."/>
            <person name="Skrede I."/>
            <person name="Drula E."/>
            <person name="Henrissat B."/>
            <person name="Morin E."/>
            <person name="Kohler A."/>
            <person name="Barry K."/>
            <person name="LaButti K."/>
            <person name="Morin E."/>
            <person name="Salamov A."/>
            <person name="Lipzen A."/>
            <person name="Mereny Z."/>
            <person name="Hegedus B."/>
            <person name="Baldrian P."/>
            <person name="Stursova M."/>
            <person name="Weitz H."/>
            <person name="Taylor A."/>
            <person name="Grigoriev I.V."/>
            <person name="Nagy L.G."/>
            <person name="Martin F."/>
            <person name="Kauserud H."/>
        </authorList>
    </citation>
    <scope>NUCLEOTIDE SEQUENCE</scope>
    <source>
        <strain evidence="2">CBHHK002</strain>
    </source>
</reference>
<dbReference type="AlphaFoldDB" id="A0AAD7A047"/>
<protein>
    <submittedName>
        <fullName evidence="2">Uncharacterized protein</fullName>
    </submittedName>
</protein>
<comment type="caution">
    <text evidence="2">The sequence shown here is derived from an EMBL/GenBank/DDBJ whole genome shotgun (WGS) entry which is preliminary data.</text>
</comment>
<dbReference type="EMBL" id="JARIHO010000020">
    <property type="protein sequence ID" value="KAJ7346929.1"/>
    <property type="molecule type" value="Genomic_DNA"/>
</dbReference>
<dbReference type="InterPro" id="IPR012933">
    <property type="entry name" value="HicA_mRNA_interferase"/>
</dbReference>
<feature type="region of interest" description="Disordered" evidence="1">
    <location>
        <begin position="720"/>
        <end position="759"/>
    </location>
</feature>
<evidence type="ECO:0000313" key="2">
    <source>
        <dbReference type="EMBL" id="KAJ7346929.1"/>
    </source>
</evidence>
<feature type="compositionally biased region" description="Basic residues" evidence="1">
    <location>
        <begin position="632"/>
        <end position="645"/>
    </location>
</feature>
<feature type="compositionally biased region" description="Low complexity" evidence="1">
    <location>
        <begin position="9"/>
        <end position="26"/>
    </location>
</feature>
<sequence>MPPKPKAPPKAVAAAPSSSALVPVGARHLSAKRQSTKRDENGDKPSTARALVLRNGKHGARGTGELVLVTKLLGREKLDLLAEDLVEKSKAAVLNPFRLEHCLKIADSQCAAFLDDIANLQDPEMFPAIIEAEWAARKPAKNAKQEPTPTATAMAKVVATKIHNAYMLASAWKIVADTLHDLEDEGLTDLNVKTLLKNNEALRSKYLSLFHFVNILVGMTQERFSVLATTTPHYAQYFKLKHNEDEVDGPVDEYVFDWSALKDAGKSFLDSIILELCFPRAPYPMTVLYEILREAVDESPKEAKRFPQALWDAVGDLSESVQLQALLEAPLLGADAAGWKDLNPQKPRAFEDWIDAQYLSAEASDKVANWKDIIFPFAKAKKRPILDEMWKNINLNYRESAGLTIDALWQLEDALSRTPQFLSIYVPGRMLAYGSDDDDDPSFKGGKKPKKKVLAITNGDDSNDSMPDLQSVSNSSDDDESEDSDSDEEDDDDDDSEYDEEQEDEIRDLLREAMDTAHEGDLFDKSSGNDDIDPYMRDGDETGKGNAFLKLLGSLRGRAFKSSPKMKTKTTPAPRGAKTGFFGKLKAKPGTAPPKPIPTAAQTTPAPAPGPKSQKATVEEVEDEDDVVQTTPKKKKKKPKKKKKATGATSPEPGEEAETAAPPVSPTPPAAKKPTPAKSPASNLAAQMSNISLLPVEQTAPQSARSYLKAENLLDAKVKVKSRSETSLAAVPETEKKKNGFMSRFLGPPKEKKPKRPRNTWFSKLTKKSTELMHQLLRTSEDNTKGLAPMKWEHFLKLMREMGFEYDPSTAGSSVRFDPPDPKDVSITFHKPHPDPTIQPIMLREFAKKLKRNYGWCEADLLAG</sequence>
<feature type="region of interest" description="Disordered" evidence="1">
    <location>
        <begin position="559"/>
        <end position="684"/>
    </location>
</feature>
<feature type="compositionally biased region" description="Polar residues" evidence="1">
    <location>
        <begin position="464"/>
        <end position="474"/>
    </location>
</feature>
<dbReference type="PANTHER" id="PTHR40788">
    <property type="entry name" value="CLR5 DOMAIN-CONTAINING PROTEIN-RELATED"/>
    <property type="match status" value="1"/>
</dbReference>
<name>A0AAD7A047_9AGAR</name>
<feature type="compositionally biased region" description="Low complexity" evidence="1">
    <location>
        <begin position="672"/>
        <end position="682"/>
    </location>
</feature>
<gene>
    <name evidence="2" type="ORF">DFH08DRAFT_205982</name>
</gene>
<evidence type="ECO:0000313" key="3">
    <source>
        <dbReference type="Proteomes" id="UP001218218"/>
    </source>
</evidence>
<proteinExistence type="predicted"/>
<feature type="region of interest" description="Disordered" evidence="1">
    <location>
        <begin position="516"/>
        <end position="544"/>
    </location>
</feature>
<keyword evidence="3" id="KW-1185">Reference proteome</keyword>
<dbReference type="PANTHER" id="PTHR40788:SF1">
    <property type="entry name" value="IPA PROTEIN"/>
    <property type="match status" value="1"/>
</dbReference>
<accession>A0AAD7A047</accession>
<dbReference type="Proteomes" id="UP001218218">
    <property type="component" value="Unassembled WGS sequence"/>
</dbReference>
<feature type="compositionally biased region" description="Basic and acidic residues" evidence="1">
    <location>
        <begin position="516"/>
        <end position="543"/>
    </location>
</feature>